<evidence type="ECO:0000256" key="1">
    <source>
        <dbReference type="SAM" id="MobiDB-lite"/>
    </source>
</evidence>
<protein>
    <recommendedName>
        <fullName evidence="5">Internal virion protein B</fullName>
    </recommendedName>
</protein>
<evidence type="ECO:0000256" key="2">
    <source>
        <dbReference type="SAM" id="SignalP"/>
    </source>
</evidence>
<gene>
    <name evidence="3" type="ORF">FH063_001322</name>
</gene>
<evidence type="ECO:0000313" key="4">
    <source>
        <dbReference type="Proteomes" id="UP000325333"/>
    </source>
</evidence>
<feature type="signal peptide" evidence="2">
    <location>
        <begin position="1"/>
        <end position="19"/>
    </location>
</feature>
<keyword evidence="2" id="KW-0732">Signal</keyword>
<name>A0A5B0L1N4_9PROT</name>
<feature type="compositionally biased region" description="Polar residues" evidence="1">
    <location>
        <begin position="162"/>
        <end position="172"/>
    </location>
</feature>
<dbReference type="EMBL" id="VEWN01000002">
    <property type="protein sequence ID" value="KAA1057154.1"/>
    <property type="molecule type" value="Genomic_DNA"/>
</dbReference>
<organism evidence="3 4">
    <name type="scientific">Azospirillum argentinense</name>
    <dbReference type="NCBI Taxonomy" id="2970906"/>
    <lineage>
        <taxon>Bacteria</taxon>
        <taxon>Pseudomonadati</taxon>
        <taxon>Pseudomonadota</taxon>
        <taxon>Alphaproteobacteria</taxon>
        <taxon>Rhodospirillales</taxon>
        <taxon>Azospirillaceae</taxon>
        <taxon>Azospirillum</taxon>
    </lineage>
</organism>
<evidence type="ECO:0008006" key="5">
    <source>
        <dbReference type="Google" id="ProtNLM"/>
    </source>
</evidence>
<dbReference type="RefSeq" id="WP_149648839.1">
    <property type="nucleotide sequence ID" value="NZ_VEWN01000002.1"/>
</dbReference>
<dbReference type="Proteomes" id="UP000325333">
    <property type="component" value="Unassembled WGS sequence"/>
</dbReference>
<evidence type="ECO:0000313" key="3">
    <source>
        <dbReference type="EMBL" id="KAA1057154.1"/>
    </source>
</evidence>
<feature type="chain" id="PRO_5022679223" description="Internal virion protein B" evidence="2">
    <location>
        <begin position="20"/>
        <end position="172"/>
    </location>
</feature>
<proteinExistence type="predicted"/>
<accession>A0A5B0L1N4</accession>
<dbReference type="AlphaFoldDB" id="A0A5B0L1N4"/>
<reference evidence="3 4" key="1">
    <citation type="submission" date="2019-07" db="EMBL/GenBank/DDBJ databases">
        <title>Genome sequencing of the stress-tolerant strain Azospirillum brasilense Az19.</title>
        <authorList>
            <person name="Maroniche G.A."/>
            <person name="Garcia J.E."/>
            <person name="Pagnussat L."/>
            <person name="Amenta M."/>
            <person name="Creus C.M."/>
        </authorList>
    </citation>
    <scope>NUCLEOTIDE SEQUENCE [LARGE SCALE GENOMIC DNA]</scope>
    <source>
        <strain evidence="3 4">Az19</strain>
    </source>
</reference>
<feature type="region of interest" description="Disordered" evidence="1">
    <location>
        <begin position="152"/>
        <end position="172"/>
    </location>
</feature>
<comment type="caution">
    <text evidence="3">The sequence shown here is derived from an EMBL/GenBank/DDBJ whole genome shotgun (WGS) entry which is preliminary data.</text>
</comment>
<sequence>MAMAAVPMIIMMAASTAVSVYSSVRQGQAQSSALKAQQQQQRQREEQLRTRALQDEAARREELASNLSTIEAIRAGRGLSQGSPTALVIRDDLTNDAMDDMRVSRLNILNGAESARQSAEQSGKAASNALTTGYLGAGKSLLDFGASMAGGMSGGSSLSAFNKISRSGTGER</sequence>